<organism evidence="10 11">
    <name type="scientific">Candidatus Limivivens intestinipullorum</name>
    <dbReference type="NCBI Taxonomy" id="2840858"/>
    <lineage>
        <taxon>Bacteria</taxon>
        <taxon>Bacillati</taxon>
        <taxon>Bacillota</taxon>
        <taxon>Clostridia</taxon>
        <taxon>Lachnospirales</taxon>
        <taxon>Lachnospiraceae</taxon>
        <taxon>Lachnospiraceae incertae sedis</taxon>
        <taxon>Candidatus Limivivens</taxon>
    </lineage>
</organism>
<comment type="catalytic activity">
    <reaction evidence="1 7">
        <text>Cleavage of hydrophobic, N-terminal signal or leader sequences from secreted and periplasmic proteins.</text>
        <dbReference type="EC" id="3.4.21.89"/>
    </reaction>
</comment>
<dbReference type="PROSITE" id="PS00761">
    <property type="entry name" value="SPASE_I_3"/>
    <property type="match status" value="1"/>
</dbReference>
<keyword evidence="7" id="KW-0645">Protease</keyword>
<feature type="compositionally biased region" description="Basic residues" evidence="8">
    <location>
        <begin position="1"/>
        <end position="12"/>
    </location>
</feature>
<feature type="transmembrane region" description="Helical" evidence="7">
    <location>
        <begin position="31"/>
        <end position="53"/>
    </location>
</feature>
<dbReference type="GO" id="GO:0006465">
    <property type="term" value="P:signal peptide processing"/>
    <property type="evidence" value="ECO:0007669"/>
    <property type="project" value="InterPro"/>
</dbReference>
<dbReference type="GO" id="GO:0009003">
    <property type="term" value="F:signal peptidase activity"/>
    <property type="evidence" value="ECO:0007669"/>
    <property type="project" value="UniProtKB-EC"/>
</dbReference>
<evidence type="ECO:0000256" key="4">
    <source>
        <dbReference type="ARBA" id="ARBA00013208"/>
    </source>
</evidence>
<evidence type="ECO:0000313" key="10">
    <source>
        <dbReference type="EMBL" id="HIS30510.1"/>
    </source>
</evidence>
<dbReference type="GO" id="GO:0004252">
    <property type="term" value="F:serine-type endopeptidase activity"/>
    <property type="evidence" value="ECO:0007669"/>
    <property type="project" value="InterPro"/>
</dbReference>
<evidence type="ECO:0000256" key="8">
    <source>
        <dbReference type="SAM" id="MobiDB-lite"/>
    </source>
</evidence>
<feature type="domain" description="Peptidase S26" evidence="9">
    <location>
        <begin position="34"/>
        <end position="189"/>
    </location>
</feature>
<feature type="active site" evidence="6">
    <location>
        <position position="62"/>
    </location>
</feature>
<reference evidence="10" key="1">
    <citation type="submission" date="2020-10" db="EMBL/GenBank/DDBJ databases">
        <authorList>
            <person name="Gilroy R."/>
        </authorList>
    </citation>
    <scope>NUCLEOTIDE SEQUENCE</scope>
    <source>
        <strain evidence="10">CHK190-19873</strain>
    </source>
</reference>
<reference evidence="10" key="2">
    <citation type="journal article" date="2021" name="PeerJ">
        <title>Extensive microbial diversity within the chicken gut microbiome revealed by metagenomics and culture.</title>
        <authorList>
            <person name="Gilroy R."/>
            <person name="Ravi A."/>
            <person name="Getino M."/>
            <person name="Pursley I."/>
            <person name="Horton D.L."/>
            <person name="Alikhan N.F."/>
            <person name="Baker D."/>
            <person name="Gharbi K."/>
            <person name="Hall N."/>
            <person name="Watson M."/>
            <person name="Adriaenssens E.M."/>
            <person name="Foster-Nyarko E."/>
            <person name="Jarju S."/>
            <person name="Secka A."/>
            <person name="Antonio M."/>
            <person name="Oren A."/>
            <person name="Chaudhuri R.R."/>
            <person name="La Ragione R."/>
            <person name="Hildebrand F."/>
            <person name="Pallen M.J."/>
        </authorList>
    </citation>
    <scope>NUCLEOTIDE SEQUENCE</scope>
    <source>
        <strain evidence="10">CHK190-19873</strain>
    </source>
</reference>
<sequence length="200" mass="22260">MSRRQRTARARGRRGEIPQPPGRKRSALSRAMLWGLEIVIVILFAFLLVYFFGQSRTNIGQSMSVTLSGGDTVLLDTFSYQIGSPKRGDIIAFKPGGSETSHSYIKRVIGLPGETIQIIDGMIYINDELYLEEADYPAINDPGMAAEPITLGSDEYFVLGDNRNDSQDSRFADVGNVRRSYIEGRVWLVLAPRNHFGLVS</sequence>
<evidence type="ECO:0000256" key="7">
    <source>
        <dbReference type="RuleBase" id="RU362042"/>
    </source>
</evidence>
<evidence type="ECO:0000256" key="1">
    <source>
        <dbReference type="ARBA" id="ARBA00000677"/>
    </source>
</evidence>
<dbReference type="SUPFAM" id="SSF51306">
    <property type="entry name" value="LexA/Signal peptidase"/>
    <property type="match status" value="1"/>
</dbReference>
<dbReference type="InterPro" id="IPR019758">
    <property type="entry name" value="Pept_S26A_signal_pept_1_CS"/>
</dbReference>
<dbReference type="PRINTS" id="PR00727">
    <property type="entry name" value="LEADERPTASE"/>
</dbReference>
<evidence type="ECO:0000259" key="9">
    <source>
        <dbReference type="Pfam" id="PF10502"/>
    </source>
</evidence>
<dbReference type="InterPro" id="IPR019533">
    <property type="entry name" value="Peptidase_S26"/>
</dbReference>
<dbReference type="GO" id="GO:0005886">
    <property type="term" value="C:plasma membrane"/>
    <property type="evidence" value="ECO:0007669"/>
    <property type="project" value="UniProtKB-SubCell"/>
</dbReference>
<comment type="similarity">
    <text evidence="3 7">Belongs to the peptidase S26 family.</text>
</comment>
<dbReference type="AlphaFoldDB" id="A0A9D1ER96"/>
<dbReference type="EMBL" id="DVIQ01000019">
    <property type="protein sequence ID" value="HIS30510.1"/>
    <property type="molecule type" value="Genomic_DNA"/>
</dbReference>
<feature type="active site" evidence="6">
    <location>
        <position position="106"/>
    </location>
</feature>
<comment type="subcellular location">
    <subcellularLocation>
        <location evidence="2">Cell membrane</location>
        <topology evidence="2">Single-pass type II membrane protein</topology>
    </subcellularLocation>
    <subcellularLocation>
        <location evidence="7">Membrane</location>
        <topology evidence="7">Single-pass type II membrane protein</topology>
    </subcellularLocation>
</comment>
<dbReference type="InterPro" id="IPR000223">
    <property type="entry name" value="Pept_S26A_signal_pept_1"/>
</dbReference>
<keyword evidence="7" id="KW-1133">Transmembrane helix</keyword>
<evidence type="ECO:0000313" key="11">
    <source>
        <dbReference type="Proteomes" id="UP000823935"/>
    </source>
</evidence>
<feature type="region of interest" description="Disordered" evidence="8">
    <location>
        <begin position="1"/>
        <end position="24"/>
    </location>
</feature>
<dbReference type="PANTHER" id="PTHR43390">
    <property type="entry name" value="SIGNAL PEPTIDASE I"/>
    <property type="match status" value="1"/>
</dbReference>
<dbReference type="EC" id="3.4.21.89" evidence="4 7"/>
<dbReference type="Pfam" id="PF10502">
    <property type="entry name" value="Peptidase_S26"/>
    <property type="match status" value="1"/>
</dbReference>
<dbReference type="CDD" id="cd06530">
    <property type="entry name" value="S26_SPase_I"/>
    <property type="match status" value="1"/>
</dbReference>
<evidence type="ECO:0000256" key="6">
    <source>
        <dbReference type="PIRSR" id="PIRSR600223-1"/>
    </source>
</evidence>
<dbReference type="PANTHER" id="PTHR43390:SF1">
    <property type="entry name" value="CHLOROPLAST PROCESSING PEPTIDASE"/>
    <property type="match status" value="1"/>
</dbReference>
<comment type="caution">
    <text evidence="10">The sequence shown here is derived from an EMBL/GenBank/DDBJ whole genome shotgun (WGS) entry which is preliminary data.</text>
</comment>
<dbReference type="Gene3D" id="2.10.109.10">
    <property type="entry name" value="Umud Fragment, subunit A"/>
    <property type="match status" value="1"/>
</dbReference>
<keyword evidence="7" id="KW-0812">Transmembrane</keyword>
<evidence type="ECO:0000256" key="5">
    <source>
        <dbReference type="ARBA" id="ARBA00022801"/>
    </source>
</evidence>
<protein>
    <recommendedName>
        <fullName evidence="4 7">Signal peptidase I</fullName>
        <ecNumber evidence="4 7">3.4.21.89</ecNumber>
    </recommendedName>
</protein>
<keyword evidence="7" id="KW-0472">Membrane</keyword>
<dbReference type="InterPro" id="IPR036286">
    <property type="entry name" value="LexA/Signal_pep-like_sf"/>
</dbReference>
<name>A0A9D1ER96_9FIRM</name>
<dbReference type="Proteomes" id="UP000823935">
    <property type="component" value="Unassembled WGS sequence"/>
</dbReference>
<evidence type="ECO:0000256" key="2">
    <source>
        <dbReference type="ARBA" id="ARBA00004401"/>
    </source>
</evidence>
<dbReference type="NCBIfam" id="TIGR02227">
    <property type="entry name" value="sigpep_I_bact"/>
    <property type="match status" value="1"/>
</dbReference>
<dbReference type="PROSITE" id="PS00760">
    <property type="entry name" value="SPASE_I_2"/>
    <property type="match status" value="1"/>
</dbReference>
<keyword evidence="5 7" id="KW-0378">Hydrolase</keyword>
<accession>A0A9D1ER96</accession>
<proteinExistence type="inferred from homology"/>
<evidence type="ECO:0000256" key="3">
    <source>
        <dbReference type="ARBA" id="ARBA00009370"/>
    </source>
</evidence>
<gene>
    <name evidence="10" type="primary">lepB</name>
    <name evidence="10" type="ORF">IAB44_03030</name>
</gene>
<dbReference type="InterPro" id="IPR019757">
    <property type="entry name" value="Pept_S26A_signal_pept_1_Lys-AS"/>
</dbReference>